<name>A0A1S1U6D4_9BURK</name>
<dbReference type="EMBL" id="LFKP01000008">
    <property type="protein sequence ID" value="OHV95718.1"/>
    <property type="molecule type" value="Genomic_DNA"/>
</dbReference>
<accession>A0A1S1U6D4</accession>
<protein>
    <recommendedName>
        <fullName evidence="4">PEP-CTERM sorting domain-containing protein</fullName>
    </recommendedName>
</protein>
<feature type="signal peptide" evidence="1">
    <location>
        <begin position="1"/>
        <end position="40"/>
    </location>
</feature>
<feature type="chain" id="PRO_5010167606" description="PEP-CTERM sorting domain-containing protein" evidence="1">
    <location>
        <begin position="41"/>
        <end position="192"/>
    </location>
</feature>
<proteinExistence type="predicted"/>
<evidence type="ECO:0000313" key="2">
    <source>
        <dbReference type="EMBL" id="OHV95718.1"/>
    </source>
</evidence>
<evidence type="ECO:0000256" key="1">
    <source>
        <dbReference type="SAM" id="SignalP"/>
    </source>
</evidence>
<dbReference type="RefSeq" id="WP_071077171.1">
    <property type="nucleotide sequence ID" value="NZ_LFKP01000008.1"/>
</dbReference>
<dbReference type="Proteomes" id="UP000179840">
    <property type="component" value="Unassembled WGS sequence"/>
</dbReference>
<dbReference type="AlphaFoldDB" id="A0A1S1U6D4"/>
<evidence type="ECO:0008006" key="4">
    <source>
        <dbReference type="Google" id="ProtNLM"/>
    </source>
</evidence>
<evidence type="ECO:0000313" key="3">
    <source>
        <dbReference type="Proteomes" id="UP000179840"/>
    </source>
</evidence>
<keyword evidence="1" id="KW-0732">Signal</keyword>
<organism evidence="2 3">
    <name type="scientific">Janthinobacterium lividum</name>
    <dbReference type="NCBI Taxonomy" id="29581"/>
    <lineage>
        <taxon>Bacteria</taxon>
        <taxon>Pseudomonadati</taxon>
        <taxon>Pseudomonadota</taxon>
        <taxon>Betaproteobacteria</taxon>
        <taxon>Burkholderiales</taxon>
        <taxon>Oxalobacteraceae</taxon>
        <taxon>Janthinobacterium</taxon>
    </lineage>
</organism>
<comment type="caution">
    <text evidence="2">The sequence shown here is derived from an EMBL/GenBank/DDBJ whole genome shotgun (WGS) entry which is preliminary data.</text>
</comment>
<sequence>MHSESHDASQGISMLYTLHKSFCRALAALILLALAHSAHALPLLTLTSTQTTMPASAGGSVQITGSIINRTNTALDATDLFLNFGNFDPGALTPQQTLGLVLFSIPSFSFRDNVALFTIDVAANALPGAHTLDVMLQDLSGNFSDVISFSFLVDQVVAVSEPPTLAIMLAGLAGMTGMMLCRTVSNHGGNHG</sequence>
<gene>
    <name evidence="2" type="ORF">AKG95_12325</name>
</gene>
<reference evidence="2 3" key="1">
    <citation type="submission" date="2015-06" db="EMBL/GenBank/DDBJ databases">
        <title>Draft genome sequencing of a biphenyl-degrading bacterium, Janthinobacterium lividum MEG1.</title>
        <authorList>
            <person name="Shimodaira J."/>
            <person name="Hatta T."/>
        </authorList>
    </citation>
    <scope>NUCLEOTIDE SEQUENCE [LARGE SCALE GENOMIC DNA]</scope>
    <source>
        <strain evidence="2 3">MEG1</strain>
    </source>
</reference>